<dbReference type="PANTHER" id="PTHR36695:SF12">
    <property type="entry name" value="AGAP008648-PA"/>
    <property type="match status" value="1"/>
</dbReference>
<dbReference type="GO" id="GO:0016020">
    <property type="term" value="C:membrane"/>
    <property type="evidence" value="ECO:0007669"/>
    <property type="project" value="InterPro"/>
</dbReference>
<keyword evidence="5" id="KW-0675">Receptor</keyword>
<dbReference type="Pfam" id="PF02931">
    <property type="entry name" value="Neur_chan_LBD"/>
    <property type="match status" value="1"/>
</dbReference>
<accession>A0A0K8ULU6</accession>
<feature type="transmembrane region" description="Helical" evidence="1">
    <location>
        <begin position="565"/>
        <end position="585"/>
    </location>
</feature>
<feature type="transmembrane region" description="Helical" evidence="1">
    <location>
        <begin position="462"/>
        <end position="482"/>
    </location>
</feature>
<dbReference type="InterPro" id="IPR022041">
    <property type="entry name" value="Methyltransf_FA"/>
</dbReference>
<dbReference type="PANTHER" id="PTHR36695">
    <property type="entry name" value="AGAP008648-PA"/>
    <property type="match status" value="1"/>
</dbReference>
<evidence type="ECO:0000259" key="3">
    <source>
        <dbReference type="Pfam" id="PF02931"/>
    </source>
</evidence>
<evidence type="ECO:0000259" key="4">
    <source>
        <dbReference type="Pfam" id="PF12248"/>
    </source>
</evidence>
<protein>
    <submittedName>
        <fullName evidence="5">Acetylcholine receptor subunit epsilon</fullName>
    </submittedName>
</protein>
<feature type="domain" description="Neurotransmitter-gated ion-channel ligand-binding" evidence="3">
    <location>
        <begin position="214"/>
        <end position="430"/>
    </location>
</feature>
<feature type="transmembrane region" description="Helical" evidence="1">
    <location>
        <begin position="437"/>
        <end position="455"/>
    </location>
</feature>
<sequence>MHLYRLCNNFSVAICTITLLFLQLSAANKYNVSLAQMDTCKEFRIANTGYAYTQFFHLHKLTNNKVNANERLHLKFYVLAPMDAHILLSTNDRPLSRDRVYEVVIGAGQNSFSSIRSRMASMRVSTSTMANILTMYDPTPIEIIQTKDGTLSVYIPGLKQEPLLNYTDPAPLEINYLSFSSFGSTPAKWYYDCQFDGFAEEMEEEAHETDLFHSLLANLTKNFANESVPMDLQSVNFAFQLKSVVYNHEKSILHTRLHLSLYWQDPRLAWDVDAFSIAGVSFGYKEVPKILWLPDLIVLNAAHSSNTQREPDIGFMIYANGNVTMINTNAEFVTWCVDTKQNWPHERLNCGLILGIESFSKRTREPITLQYDNTMPLPVEPFSMLSEWHFRQISISQIVNAASNTSRYDTQAIAQSMNGDISLDFTIERNGAFYRNVYTMPILACETLLVLSFLLRGYRRGGLILVVFFVISMGLMFVTKHAPTAYIPNILHAYRHVMRSAAFCYLLHVALIWLDLYPPKPKPFDWLMSLLNVSALRLLLCMRLVDCDQYVSMQTHPWRELAKMINNCCFIVVSTLFIIVDILLLPKF</sequence>
<proteinExistence type="predicted"/>
<name>A0A0K8ULU6_BACLA</name>
<dbReference type="Pfam" id="PF12248">
    <property type="entry name" value="Methyltransf_FA"/>
    <property type="match status" value="1"/>
</dbReference>
<dbReference type="OrthoDB" id="8182187at2759"/>
<reference evidence="5" key="1">
    <citation type="submission" date="2015-06" db="EMBL/GenBank/DDBJ databases">
        <authorList>
            <person name="Hoefler B.C."/>
            <person name="Straight P.D."/>
        </authorList>
    </citation>
    <scope>NUCLEOTIDE SEQUENCE</scope>
</reference>
<feature type="signal peptide" evidence="2">
    <location>
        <begin position="1"/>
        <end position="27"/>
    </location>
</feature>
<dbReference type="Gene3D" id="2.70.170.10">
    <property type="entry name" value="Neurotransmitter-gated ion-channel ligand-binding domain"/>
    <property type="match status" value="1"/>
</dbReference>
<dbReference type="InterPro" id="IPR006202">
    <property type="entry name" value="Neur_chan_lig-bd"/>
</dbReference>
<dbReference type="SUPFAM" id="SSF63712">
    <property type="entry name" value="Nicotinic receptor ligand binding domain-like"/>
    <property type="match status" value="1"/>
</dbReference>
<feature type="chain" id="PRO_5005521192" evidence="2">
    <location>
        <begin position="28"/>
        <end position="588"/>
    </location>
</feature>
<dbReference type="GO" id="GO:0005230">
    <property type="term" value="F:extracellular ligand-gated monoatomic ion channel activity"/>
    <property type="evidence" value="ECO:0007669"/>
    <property type="project" value="InterPro"/>
</dbReference>
<feature type="domain" description="Farnesoic acid O-methyl transferase" evidence="4">
    <location>
        <begin position="47"/>
        <end position="194"/>
    </location>
</feature>
<evidence type="ECO:0000256" key="2">
    <source>
        <dbReference type="SAM" id="SignalP"/>
    </source>
</evidence>
<keyword evidence="2" id="KW-0732">Signal</keyword>
<keyword evidence="1" id="KW-0812">Transmembrane</keyword>
<dbReference type="EMBL" id="GDHF01024788">
    <property type="protein sequence ID" value="JAI27526.1"/>
    <property type="molecule type" value="Transcribed_RNA"/>
</dbReference>
<dbReference type="InterPro" id="IPR036734">
    <property type="entry name" value="Neur_chan_lig-bd_sf"/>
</dbReference>
<feature type="transmembrane region" description="Helical" evidence="1">
    <location>
        <begin position="526"/>
        <end position="545"/>
    </location>
</feature>
<keyword evidence="1" id="KW-0472">Membrane</keyword>
<organism evidence="5">
    <name type="scientific">Bactrocera latifrons</name>
    <name type="common">Malaysian fruit fly</name>
    <name type="synonym">Chaetodacus latifrons</name>
    <dbReference type="NCBI Taxonomy" id="174628"/>
    <lineage>
        <taxon>Eukaryota</taxon>
        <taxon>Metazoa</taxon>
        <taxon>Ecdysozoa</taxon>
        <taxon>Arthropoda</taxon>
        <taxon>Hexapoda</taxon>
        <taxon>Insecta</taxon>
        <taxon>Pterygota</taxon>
        <taxon>Neoptera</taxon>
        <taxon>Endopterygota</taxon>
        <taxon>Diptera</taxon>
        <taxon>Brachycera</taxon>
        <taxon>Muscomorpha</taxon>
        <taxon>Tephritoidea</taxon>
        <taxon>Tephritidae</taxon>
        <taxon>Bactrocera</taxon>
        <taxon>Bactrocera</taxon>
    </lineage>
</organism>
<gene>
    <name evidence="5" type="primary">chrne</name>
    <name evidence="5" type="ORF">c0_g1_i3</name>
</gene>
<evidence type="ECO:0000313" key="5">
    <source>
        <dbReference type="EMBL" id="JAI27526.1"/>
    </source>
</evidence>
<dbReference type="AlphaFoldDB" id="A0A0K8ULU6"/>
<keyword evidence="1" id="KW-1133">Transmembrane helix</keyword>
<evidence type="ECO:0000256" key="1">
    <source>
        <dbReference type="SAM" id="Phobius"/>
    </source>
</evidence>